<name>A0ABN2MS77_9MICO</name>
<dbReference type="RefSeq" id="WP_157427968.1">
    <property type="nucleotide sequence ID" value="NZ_BAAANK010000004.1"/>
</dbReference>
<dbReference type="Proteomes" id="UP001501746">
    <property type="component" value="Unassembled WGS sequence"/>
</dbReference>
<evidence type="ECO:0000259" key="1">
    <source>
        <dbReference type="SMART" id="SM00481"/>
    </source>
</evidence>
<keyword evidence="3" id="KW-1185">Reference proteome</keyword>
<dbReference type="SUPFAM" id="SSF89550">
    <property type="entry name" value="PHP domain-like"/>
    <property type="match status" value="1"/>
</dbReference>
<dbReference type="InterPro" id="IPR016195">
    <property type="entry name" value="Pol/histidinol_Pase-like"/>
</dbReference>
<evidence type="ECO:0000313" key="3">
    <source>
        <dbReference type="Proteomes" id="UP001501746"/>
    </source>
</evidence>
<dbReference type="InterPro" id="IPR050243">
    <property type="entry name" value="PHP_phosphatase"/>
</dbReference>
<feature type="domain" description="Polymerase/histidinol phosphatase N-terminal" evidence="1">
    <location>
        <begin position="11"/>
        <end position="83"/>
    </location>
</feature>
<organism evidence="2 3">
    <name type="scientific">Agromyces salentinus</name>
    <dbReference type="NCBI Taxonomy" id="269421"/>
    <lineage>
        <taxon>Bacteria</taxon>
        <taxon>Bacillati</taxon>
        <taxon>Actinomycetota</taxon>
        <taxon>Actinomycetes</taxon>
        <taxon>Micrococcales</taxon>
        <taxon>Microbacteriaceae</taxon>
        <taxon>Agromyces</taxon>
    </lineage>
</organism>
<comment type="caution">
    <text evidence="2">The sequence shown here is derived from an EMBL/GenBank/DDBJ whole genome shotgun (WGS) entry which is preliminary data.</text>
</comment>
<dbReference type="PANTHER" id="PTHR36928:SF1">
    <property type="entry name" value="PHOSPHATASE YCDX-RELATED"/>
    <property type="match status" value="1"/>
</dbReference>
<dbReference type="Gene3D" id="3.20.20.140">
    <property type="entry name" value="Metal-dependent hydrolases"/>
    <property type="match status" value="1"/>
</dbReference>
<reference evidence="2 3" key="1">
    <citation type="journal article" date="2019" name="Int. J. Syst. Evol. Microbiol.">
        <title>The Global Catalogue of Microorganisms (GCM) 10K type strain sequencing project: providing services to taxonomists for standard genome sequencing and annotation.</title>
        <authorList>
            <consortium name="The Broad Institute Genomics Platform"/>
            <consortium name="The Broad Institute Genome Sequencing Center for Infectious Disease"/>
            <person name="Wu L."/>
            <person name="Ma J."/>
        </authorList>
    </citation>
    <scope>NUCLEOTIDE SEQUENCE [LARGE SCALE GENOMIC DNA]</scope>
    <source>
        <strain evidence="2 3">JCM 14323</strain>
    </source>
</reference>
<dbReference type="Pfam" id="PF02811">
    <property type="entry name" value="PHP"/>
    <property type="match status" value="1"/>
</dbReference>
<sequence length="247" mass="26002">MTDGRHPELSGDWHVHSQFSDDAESTIGANIRAAQQRGLTHLRLIDHVRVSTTWVPDFLAAVAAEPVPDGLVVHTGVEAKILDATGRLDLPPDLVIGPGGIEGIVIADHQFPGPDGPWTPERTRSELTGGLGEAEAVEILVTAMVGAMRRHPGGQLAHPFSILPKIGLSEDSISDALLEGWADAAAETRTFVEVNEKWACPGARVIRAVRAAGATLVASTDAHVSTHVGRYRDVVGILDAAAQGSAP</sequence>
<dbReference type="PANTHER" id="PTHR36928">
    <property type="entry name" value="PHOSPHATASE YCDX-RELATED"/>
    <property type="match status" value="1"/>
</dbReference>
<dbReference type="SMART" id="SM00481">
    <property type="entry name" value="POLIIIAc"/>
    <property type="match status" value="1"/>
</dbReference>
<accession>A0ABN2MS77</accession>
<dbReference type="InterPro" id="IPR003141">
    <property type="entry name" value="Pol/His_phosphatase_N"/>
</dbReference>
<gene>
    <name evidence="2" type="ORF">GCM10009750_17590</name>
</gene>
<dbReference type="EMBL" id="BAAANK010000004">
    <property type="protein sequence ID" value="GAA1833787.1"/>
    <property type="molecule type" value="Genomic_DNA"/>
</dbReference>
<evidence type="ECO:0000313" key="2">
    <source>
        <dbReference type="EMBL" id="GAA1833787.1"/>
    </source>
</evidence>
<dbReference type="InterPro" id="IPR004013">
    <property type="entry name" value="PHP_dom"/>
</dbReference>
<proteinExistence type="predicted"/>
<protein>
    <recommendedName>
        <fullName evidence="1">Polymerase/histidinol phosphatase N-terminal domain-containing protein</fullName>
    </recommendedName>
</protein>